<keyword evidence="4" id="KW-0597">Phosphoprotein</keyword>
<evidence type="ECO:0000256" key="17">
    <source>
        <dbReference type="ARBA" id="ARBA00080886"/>
    </source>
</evidence>
<dbReference type="GO" id="GO:0006783">
    <property type="term" value="P:heme biosynthetic process"/>
    <property type="evidence" value="ECO:0007669"/>
    <property type="project" value="UniProtKB-ARBA"/>
</dbReference>
<protein>
    <recommendedName>
        <fullName evidence="16">Choline/ethanolamine transporter FLVCR1</fullName>
    </recommendedName>
    <alternativeName>
        <fullName evidence="17">Heme transporter FLVCR1</fullName>
    </alternativeName>
</protein>
<comment type="catalytic activity">
    <reaction evidence="11">
        <text>heme b(in) = heme b(out)</text>
        <dbReference type="Rhea" id="RHEA:75443"/>
        <dbReference type="ChEBI" id="CHEBI:60344"/>
    </reaction>
</comment>
<comment type="function">
    <text evidence="15">Uniporter that mediates the transport of extracellular choline and ethanolamine into cells, thereby playing a key role in phospholipid biosynthesis. Choline and ethanolamine are the precursors of phosphatidylcholine and phosphatidylethanolamine, respectively, the two most abundant phospholipids. Transport is not coupled with proton transport and is exclusively driven by the choline (or ethanolamine) gradient across the plasma membrane. Also acts as a heme b transporter that mediates heme efflux from the cytoplasm to the extracellular compartment.</text>
</comment>
<evidence type="ECO:0000256" key="6">
    <source>
        <dbReference type="ARBA" id="ARBA00022989"/>
    </source>
</evidence>
<reference evidence="20" key="1">
    <citation type="submission" date="2022-01" db="EMBL/GenBank/DDBJ databases">
        <authorList>
            <person name="Braso-Vives M."/>
        </authorList>
    </citation>
    <scope>NUCLEOTIDE SEQUENCE</scope>
</reference>
<feature type="transmembrane region" description="Helical" evidence="18">
    <location>
        <begin position="424"/>
        <end position="445"/>
    </location>
</feature>
<evidence type="ECO:0000256" key="4">
    <source>
        <dbReference type="ARBA" id="ARBA00022553"/>
    </source>
</evidence>
<dbReference type="EMBL" id="OV696689">
    <property type="protein sequence ID" value="CAH1263559.1"/>
    <property type="molecule type" value="Genomic_DNA"/>
</dbReference>
<dbReference type="GO" id="GO:0097037">
    <property type="term" value="P:heme export"/>
    <property type="evidence" value="ECO:0007669"/>
    <property type="project" value="TreeGrafter"/>
</dbReference>
<keyword evidence="3" id="KW-1003">Cell membrane</keyword>
<keyword evidence="2" id="KW-0813">Transport</keyword>
<evidence type="ECO:0000256" key="18">
    <source>
        <dbReference type="SAM" id="Phobius"/>
    </source>
</evidence>
<comment type="catalytic activity">
    <reaction evidence="13">
        <text>ethanolamine(in) = ethanolamine(out)</text>
        <dbReference type="Rhea" id="RHEA:32747"/>
        <dbReference type="ChEBI" id="CHEBI:57603"/>
    </reaction>
</comment>
<feature type="transmembrane region" description="Helical" evidence="18">
    <location>
        <begin position="399"/>
        <end position="418"/>
    </location>
</feature>
<evidence type="ECO:0000256" key="7">
    <source>
        <dbReference type="ARBA" id="ARBA00023057"/>
    </source>
</evidence>
<evidence type="ECO:0000256" key="5">
    <source>
        <dbReference type="ARBA" id="ARBA00022692"/>
    </source>
</evidence>
<dbReference type="CDD" id="cd17398">
    <property type="entry name" value="MFS_FLVCR_like"/>
    <property type="match status" value="1"/>
</dbReference>
<dbReference type="PROSITE" id="PS50850">
    <property type="entry name" value="MFS"/>
    <property type="match status" value="1"/>
</dbReference>
<dbReference type="Proteomes" id="UP000838412">
    <property type="component" value="Chromosome 4"/>
</dbReference>
<dbReference type="PANTHER" id="PTHR10924">
    <property type="entry name" value="MAJOR FACILITATOR SUPERFAMILY PROTEIN-RELATED"/>
    <property type="match status" value="1"/>
</dbReference>
<gene>
    <name evidence="20" type="primary">FLVCR1</name>
    <name evidence="20" type="ORF">BLAG_LOCUS18212</name>
</gene>
<keyword evidence="8 18" id="KW-0472">Membrane</keyword>
<dbReference type="InterPro" id="IPR049680">
    <property type="entry name" value="FLVCR1-2_SLC49-like"/>
</dbReference>
<feature type="transmembrane region" description="Helical" evidence="18">
    <location>
        <begin position="79"/>
        <end position="99"/>
    </location>
</feature>
<proteinExistence type="inferred from homology"/>
<keyword evidence="6 18" id="KW-1133">Transmembrane helix</keyword>
<dbReference type="InterPro" id="IPR011701">
    <property type="entry name" value="MFS"/>
</dbReference>
<dbReference type="FunFam" id="1.20.1250.20:FF:000184">
    <property type="entry name" value="Feline leukemia virus subgroup C receptor-related protein 1"/>
    <property type="match status" value="1"/>
</dbReference>
<dbReference type="OrthoDB" id="422206at2759"/>
<evidence type="ECO:0000256" key="15">
    <source>
        <dbReference type="ARBA" id="ARBA00060240"/>
    </source>
</evidence>
<dbReference type="GO" id="GO:0005886">
    <property type="term" value="C:plasma membrane"/>
    <property type="evidence" value="ECO:0007669"/>
    <property type="project" value="UniProtKB-SubCell"/>
</dbReference>
<dbReference type="InterPro" id="IPR020846">
    <property type="entry name" value="MFS_dom"/>
</dbReference>
<evidence type="ECO:0000256" key="11">
    <source>
        <dbReference type="ARBA" id="ARBA00035075"/>
    </source>
</evidence>
<comment type="subcellular location">
    <subcellularLocation>
        <location evidence="1">Cell membrane</location>
        <topology evidence="1">Multi-pass membrane protein</topology>
    </subcellularLocation>
</comment>
<feature type="transmembrane region" description="Helical" evidence="18">
    <location>
        <begin position="337"/>
        <end position="354"/>
    </location>
</feature>
<dbReference type="GO" id="GO:0015232">
    <property type="term" value="F:heme transmembrane transporter activity"/>
    <property type="evidence" value="ECO:0007669"/>
    <property type="project" value="UniProtKB-ARBA"/>
</dbReference>
<evidence type="ECO:0000313" key="20">
    <source>
        <dbReference type="EMBL" id="CAH1263559.1"/>
    </source>
</evidence>
<evidence type="ECO:0000256" key="10">
    <source>
        <dbReference type="ARBA" id="ARBA00023180"/>
    </source>
</evidence>
<sequence length="468" mass="51145">MTKDRPSVADCENRLLPAEEEHEHSMEQPKLHKVYTRRWVILGIFCLCSMSNAFQWIQYGIISNIIVQYYNTSPLVVNWFSMLYMLCYIPLIFPATWLLDARGLRLVTILGSGMNAVGACLKLASMGRNLIGVAMAAQTISASAQVFILGIPAHLAAVWFGRSARGVHRNSHRCLRQSGTNLGIAVGFLLPPVLVPVSEDQEAVQRGLSTMFYGTAAVTTCLFLLVLFVFQDAPPIPPSPAQVAIKLSQSDDRSYVRSIRTLLSNGSFLLLVITYGINAGCFYSLSTLLNQIILHYFLDAEVDTGWVGLTIVFAGMVGSVLCGLWLDRTKTFKFTTLVVYLLTFAGMMTFTYTLDLDRMWVVFLVAGFLGFFMTGYLPLGFEFAAEITYPEPEGTSSGLLNASAQAFGVAFTLGMGVLVERGDIRVSLLVLSGGLLLGTLLTVLIKSDLRRQAAGHAATLLADGPTNV</sequence>
<accession>A0A8J9ZWM6</accession>
<feature type="transmembrane region" description="Helical" evidence="18">
    <location>
        <begin position="181"/>
        <end position="198"/>
    </location>
</feature>
<name>A0A8J9ZWM6_BRALA</name>
<evidence type="ECO:0000256" key="13">
    <source>
        <dbReference type="ARBA" id="ARBA00045087"/>
    </source>
</evidence>
<evidence type="ECO:0000256" key="3">
    <source>
        <dbReference type="ARBA" id="ARBA00022475"/>
    </source>
</evidence>
<evidence type="ECO:0000256" key="16">
    <source>
        <dbReference type="ARBA" id="ARBA00068050"/>
    </source>
</evidence>
<evidence type="ECO:0000256" key="8">
    <source>
        <dbReference type="ARBA" id="ARBA00023136"/>
    </source>
</evidence>
<feature type="transmembrane region" description="Helical" evidence="18">
    <location>
        <begin position="130"/>
        <end position="160"/>
    </location>
</feature>
<keyword evidence="10" id="KW-0325">Glycoprotein</keyword>
<dbReference type="PANTHER" id="PTHR10924:SF4">
    <property type="entry name" value="GH15861P"/>
    <property type="match status" value="1"/>
</dbReference>
<evidence type="ECO:0000256" key="14">
    <source>
        <dbReference type="ARBA" id="ARBA00046338"/>
    </source>
</evidence>
<dbReference type="SUPFAM" id="SSF103473">
    <property type="entry name" value="MFS general substrate transporter"/>
    <property type="match status" value="1"/>
</dbReference>
<dbReference type="AlphaFoldDB" id="A0A8J9ZWM6"/>
<comment type="similarity">
    <text evidence="14">Belongs to the major facilitator superfamily. Feline leukemia virus subgroup C receptor (TC 2.A.1.28.1) family.</text>
</comment>
<evidence type="ECO:0000256" key="9">
    <source>
        <dbReference type="ARBA" id="ARBA00023170"/>
    </source>
</evidence>
<feature type="transmembrane region" description="Helical" evidence="18">
    <location>
        <begin position="305"/>
        <end position="325"/>
    </location>
</feature>
<keyword evidence="5 18" id="KW-0812">Transmembrane</keyword>
<keyword evidence="9" id="KW-0675">Receptor</keyword>
<feature type="transmembrane region" description="Helical" evidence="18">
    <location>
        <begin position="39"/>
        <end position="59"/>
    </location>
</feature>
<dbReference type="GO" id="GO:0020037">
    <property type="term" value="F:heme binding"/>
    <property type="evidence" value="ECO:0007669"/>
    <property type="project" value="TreeGrafter"/>
</dbReference>
<evidence type="ECO:0000259" key="19">
    <source>
        <dbReference type="PROSITE" id="PS50850"/>
    </source>
</evidence>
<dbReference type="GO" id="GO:0043249">
    <property type="term" value="P:erythrocyte maturation"/>
    <property type="evidence" value="ECO:0007669"/>
    <property type="project" value="UniProtKB-KW"/>
</dbReference>
<evidence type="ECO:0000313" key="21">
    <source>
        <dbReference type="Proteomes" id="UP000838412"/>
    </source>
</evidence>
<evidence type="ECO:0000256" key="12">
    <source>
        <dbReference type="ARBA" id="ARBA00036811"/>
    </source>
</evidence>
<feature type="transmembrane region" description="Helical" evidence="18">
    <location>
        <begin position="210"/>
        <end position="230"/>
    </location>
</feature>
<keyword evidence="7" id="KW-0265">Erythrocyte maturation</keyword>
<organism evidence="20 21">
    <name type="scientific">Branchiostoma lanceolatum</name>
    <name type="common">Common lancelet</name>
    <name type="synonym">Amphioxus lanceolatum</name>
    <dbReference type="NCBI Taxonomy" id="7740"/>
    <lineage>
        <taxon>Eukaryota</taxon>
        <taxon>Metazoa</taxon>
        <taxon>Chordata</taxon>
        <taxon>Cephalochordata</taxon>
        <taxon>Leptocardii</taxon>
        <taxon>Amphioxiformes</taxon>
        <taxon>Branchiostomatidae</taxon>
        <taxon>Branchiostoma</taxon>
    </lineage>
</organism>
<evidence type="ECO:0000256" key="2">
    <source>
        <dbReference type="ARBA" id="ARBA00022448"/>
    </source>
</evidence>
<feature type="domain" description="Major facilitator superfamily (MFS) profile" evidence="19">
    <location>
        <begin position="41"/>
        <end position="450"/>
    </location>
</feature>
<feature type="transmembrane region" description="Helical" evidence="18">
    <location>
        <begin position="360"/>
        <end position="379"/>
    </location>
</feature>
<evidence type="ECO:0000256" key="1">
    <source>
        <dbReference type="ARBA" id="ARBA00004651"/>
    </source>
</evidence>
<comment type="catalytic activity">
    <reaction evidence="12">
        <text>choline(out) = choline(in)</text>
        <dbReference type="Rhea" id="RHEA:32751"/>
        <dbReference type="ChEBI" id="CHEBI:15354"/>
    </reaction>
</comment>
<dbReference type="GO" id="GO:0031966">
    <property type="term" value="C:mitochondrial membrane"/>
    <property type="evidence" value="ECO:0007669"/>
    <property type="project" value="UniProtKB-ARBA"/>
</dbReference>
<feature type="transmembrane region" description="Helical" evidence="18">
    <location>
        <begin position="106"/>
        <end position="124"/>
    </location>
</feature>
<feature type="transmembrane region" description="Helical" evidence="18">
    <location>
        <begin position="262"/>
        <end position="285"/>
    </location>
</feature>
<dbReference type="InterPro" id="IPR036259">
    <property type="entry name" value="MFS_trans_sf"/>
</dbReference>
<keyword evidence="21" id="KW-1185">Reference proteome</keyword>
<dbReference type="Gene3D" id="1.20.1250.20">
    <property type="entry name" value="MFS general substrate transporter like domains"/>
    <property type="match status" value="2"/>
</dbReference>
<dbReference type="Pfam" id="PF07690">
    <property type="entry name" value="MFS_1"/>
    <property type="match status" value="1"/>
</dbReference>